<reference evidence="1" key="1">
    <citation type="submission" date="2022-04" db="EMBL/GenBank/DDBJ databases">
        <title>Carnegiea gigantea Genome sequencing and assembly v2.</title>
        <authorList>
            <person name="Copetti D."/>
            <person name="Sanderson M.J."/>
            <person name="Burquez A."/>
            <person name="Wojciechowski M.F."/>
        </authorList>
    </citation>
    <scope>NUCLEOTIDE SEQUENCE</scope>
    <source>
        <strain evidence="1">SGP5-SGP5p</strain>
        <tissue evidence="1">Aerial part</tissue>
    </source>
</reference>
<dbReference type="AlphaFoldDB" id="A0A9Q1JYS0"/>
<sequence length="177" mass="19528">MTPEHDTSKNRMPQFGQTSAACLNSETTHDLRSLLRDVVRHAYVNSSTDQNDIDGEIGETTEIIENIVEDVDQGKFWSQASTSVWLCLSRTPGVCVQPPVTLPLVSTSQPSASPMPHNFSSFSHTTSPNMATGQPWVPPSNDAKARMESHRASGSYATEVEIDKEVWTHFIGDDKPR</sequence>
<organism evidence="1 2">
    <name type="scientific">Carnegiea gigantea</name>
    <dbReference type="NCBI Taxonomy" id="171969"/>
    <lineage>
        <taxon>Eukaryota</taxon>
        <taxon>Viridiplantae</taxon>
        <taxon>Streptophyta</taxon>
        <taxon>Embryophyta</taxon>
        <taxon>Tracheophyta</taxon>
        <taxon>Spermatophyta</taxon>
        <taxon>Magnoliopsida</taxon>
        <taxon>eudicotyledons</taxon>
        <taxon>Gunneridae</taxon>
        <taxon>Pentapetalae</taxon>
        <taxon>Caryophyllales</taxon>
        <taxon>Cactineae</taxon>
        <taxon>Cactaceae</taxon>
        <taxon>Cactoideae</taxon>
        <taxon>Echinocereeae</taxon>
        <taxon>Carnegiea</taxon>
    </lineage>
</organism>
<comment type="caution">
    <text evidence="1">The sequence shown here is derived from an EMBL/GenBank/DDBJ whole genome shotgun (WGS) entry which is preliminary data.</text>
</comment>
<gene>
    <name evidence="1" type="ORF">Cgig2_016525</name>
</gene>
<proteinExistence type="predicted"/>
<protein>
    <submittedName>
        <fullName evidence="1">Uncharacterized protein</fullName>
    </submittedName>
</protein>
<accession>A0A9Q1JYS0</accession>
<keyword evidence="2" id="KW-1185">Reference proteome</keyword>
<name>A0A9Q1JYS0_9CARY</name>
<dbReference type="Proteomes" id="UP001153076">
    <property type="component" value="Unassembled WGS sequence"/>
</dbReference>
<evidence type="ECO:0000313" key="1">
    <source>
        <dbReference type="EMBL" id="KAJ8433595.1"/>
    </source>
</evidence>
<dbReference type="EMBL" id="JAKOGI010000528">
    <property type="protein sequence ID" value="KAJ8433595.1"/>
    <property type="molecule type" value="Genomic_DNA"/>
</dbReference>
<evidence type="ECO:0000313" key="2">
    <source>
        <dbReference type="Proteomes" id="UP001153076"/>
    </source>
</evidence>